<dbReference type="RefSeq" id="WP_128564981.1">
    <property type="nucleotide sequence ID" value="NZ_BPQH01000019.1"/>
</dbReference>
<dbReference type="Proteomes" id="UP001055167">
    <property type="component" value="Unassembled WGS sequence"/>
</dbReference>
<comment type="caution">
    <text evidence="2">The sequence shown here is derived from an EMBL/GenBank/DDBJ whole genome shotgun (WGS) entry which is preliminary data.</text>
</comment>
<proteinExistence type="predicted"/>
<gene>
    <name evidence="2" type="ORF">OPKNFCMD_5243</name>
</gene>
<keyword evidence="3" id="KW-1185">Reference proteome</keyword>
<organism evidence="2 3">
    <name type="scientific">Methylobacterium crusticola</name>
    <dbReference type="NCBI Taxonomy" id="1697972"/>
    <lineage>
        <taxon>Bacteria</taxon>
        <taxon>Pseudomonadati</taxon>
        <taxon>Pseudomonadota</taxon>
        <taxon>Alphaproteobacteria</taxon>
        <taxon>Hyphomicrobiales</taxon>
        <taxon>Methylobacteriaceae</taxon>
        <taxon>Methylobacterium</taxon>
    </lineage>
</organism>
<keyword evidence="1" id="KW-0812">Transmembrane</keyword>
<sequence>MTPPILITLVHGTYANGARWVKSGSLFHSGLSSHFGDRAVIRDFQWSGNNTVYARRDATYDFTKYSEKTKEEYYERHYVIAHSHGGNVVVEASVDAEYHQKQIFAGICCLATPFFHAKPRDLTYMKLDPVSWGFGGLCILLAVIAGELFSLSLEYRYALTAAAPGFGYGLAVFFGIRIAGMRPFADWYARQVHTSAWQGLNLHIIRVSGDEASLTLATGQMLSWAASRLYSGMVKQSGELIFANPLRRKFFLNGFMLNAACLGGVIAYALYKKQEVDLFYVIRYQAAIVGFFFLGSITRLYERIVLGLAVILVIVASGFASYLIGTTSNDSTSSPLRVLSLSNFVTAFCVEVDTEAAPAGHWQVCQFSKNDEVIRLAPGELIHSIYNDPRICTEVIQWIERSEACCASNG</sequence>
<dbReference type="EMBL" id="BPQH01000019">
    <property type="protein sequence ID" value="GJD52477.1"/>
    <property type="molecule type" value="Genomic_DNA"/>
</dbReference>
<reference evidence="2" key="1">
    <citation type="journal article" date="2021" name="Front. Microbiol.">
        <title>Comprehensive Comparative Genomics and Phenotyping of Methylobacterium Species.</title>
        <authorList>
            <person name="Alessa O."/>
            <person name="Ogura Y."/>
            <person name="Fujitani Y."/>
            <person name="Takami H."/>
            <person name="Hayashi T."/>
            <person name="Sahin N."/>
            <person name="Tani A."/>
        </authorList>
    </citation>
    <scope>NUCLEOTIDE SEQUENCE</scope>
    <source>
        <strain evidence="2">KCTC 52305</strain>
    </source>
</reference>
<feature type="transmembrane region" description="Helical" evidence="1">
    <location>
        <begin position="277"/>
        <end position="297"/>
    </location>
</feature>
<dbReference type="InterPro" id="IPR029058">
    <property type="entry name" value="AB_hydrolase_fold"/>
</dbReference>
<feature type="transmembrane region" description="Helical" evidence="1">
    <location>
        <begin position="304"/>
        <end position="324"/>
    </location>
</feature>
<keyword evidence="1" id="KW-0472">Membrane</keyword>
<feature type="transmembrane region" description="Helical" evidence="1">
    <location>
        <begin position="157"/>
        <end position="180"/>
    </location>
</feature>
<feature type="transmembrane region" description="Helical" evidence="1">
    <location>
        <begin position="250"/>
        <end position="271"/>
    </location>
</feature>
<name>A0ABQ4R6U7_9HYPH</name>
<dbReference type="SUPFAM" id="SSF53474">
    <property type="entry name" value="alpha/beta-Hydrolases"/>
    <property type="match status" value="1"/>
</dbReference>
<feature type="transmembrane region" description="Helical" evidence="1">
    <location>
        <begin position="130"/>
        <end position="151"/>
    </location>
</feature>
<evidence type="ECO:0000256" key="1">
    <source>
        <dbReference type="SAM" id="Phobius"/>
    </source>
</evidence>
<evidence type="ECO:0000313" key="2">
    <source>
        <dbReference type="EMBL" id="GJD52477.1"/>
    </source>
</evidence>
<evidence type="ECO:0000313" key="3">
    <source>
        <dbReference type="Proteomes" id="UP001055167"/>
    </source>
</evidence>
<keyword evidence="1" id="KW-1133">Transmembrane helix</keyword>
<reference evidence="2" key="2">
    <citation type="submission" date="2021-08" db="EMBL/GenBank/DDBJ databases">
        <authorList>
            <person name="Tani A."/>
            <person name="Ola A."/>
            <person name="Ogura Y."/>
            <person name="Katsura K."/>
            <person name="Hayashi T."/>
        </authorList>
    </citation>
    <scope>NUCLEOTIDE SEQUENCE</scope>
    <source>
        <strain evidence="2">KCTC 52305</strain>
    </source>
</reference>
<protein>
    <submittedName>
        <fullName evidence="2">Uncharacterized protein</fullName>
    </submittedName>
</protein>
<accession>A0ABQ4R6U7</accession>